<evidence type="ECO:0000313" key="12">
    <source>
        <dbReference type="Proteomes" id="UP000218690"/>
    </source>
</evidence>
<evidence type="ECO:0000259" key="10">
    <source>
        <dbReference type="Pfam" id="PF10509"/>
    </source>
</evidence>
<evidence type="ECO:0000256" key="4">
    <source>
        <dbReference type="ARBA" id="ARBA00022777"/>
    </source>
</evidence>
<dbReference type="InterPro" id="IPR036554">
    <property type="entry name" value="GHMP_kinase_C_sf"/>
</dbReference>
<dbReference type="PRINTS" id="PR00959">
    <property type="entry name" value="MEVGALKINASE"/>
</dbReference>
<evidence type="ECO:0000256" key="7">
    <source>
        <dbReference type="NCBIfam" id="TIGR00131"/>
    </source>
</evidence>
<dbReference type="Gene3D" id="3.30.70.890">
    <property type="entry name" value="GHMP kinase, C-terminal domain"/>
    <property type="match status" value="1"/>
</dbReference>
<evidence type="ECO:0000256" key="6">
    <source>
        <dbReference type="ARBA" id="ARBA00023144"/>
    </source>
</evidence>
<dbReference type="GO" id="GO:0005829">
    <property type="term" value="C:cytosol"/>
    <property type="evidence" value="ECO:0007669"/>
    <property type="project" value="TreeGrafter"/>
</dbReference>
<feature type="domain" description="GHMP kinase C-terminal" evidence="9">
    <location>
        <begin position="312"/>
        <end position="386"/>
    </location>
</feature>
<feature type="domain" description="Galactokinase N-terminal" evidence="10">
    <location>
        <begin position="20"/>
        <end position="68"/>
    </location>
</feature>
<evidence type="ECO:0000256" key="3">
    <source>
        <dbReference type="ARBA" id="ARBA00022741"/>
    </source>
</evidence>
<dbReference type="EC" id="2.7.1.6" evidence="7"/>
<dbReference type="InterPro" id="IPR013750">
    <property type="entry name" value="GHMP_kinase_C_dom"/>
</dbReference>
<dbReference type="Gene3D" id="3.30.230.10">
    <property type="match status" value="1"/>
</dbReference>
<dbReference type="AlphaFoldDB" id="A0A2A4AKJ4"/>
<evidence type="ECO:0000313" key="11">
    <source>
        <dbReference type="EMBL" id="PCC83443.1"/>
    </source>
</evidence>
<dbReference type="InterPro" id="IPR014721">
    <property type="entry name" value="Ribsml_uS5_D2-typ_fold_subgr"/>
</dbReference>
<evidence type="ECO:0000256" key="1">
    <source>
        <dbReference type="ARBA" id="ARBA00006566"/>
    </source>
</evidence>
<accession>A0A2A4AKJ4</accession>
<dbReference type="PANTHER" id="PTHR10457">
    <property type="entry name" value="MEVALONATE KINASE/GALACTOKINASE"/>
    <property type="match status" value="1"/>
</dbReference>
<dbReference type="InterPro" id="IPR006204">
    <property type="entry name" value="GHMP_kinase_N_dom"/>
</dbReference>
<feature type="domain" description="GHMP kinase N-terminal" evidence="8">
    <location>
        <begin position="122"/>
        <end position="201"/>
    </location>
</feature>
<dbReference type="Pfam" id="PF08544">
    <property type="entry name" value="GHMP_kinases_C"/>
    <property type="match status" value="1"/>
</dbReference>
<keyword evidence="6" id="KW-0119">Carbohydrate metabolism</keyword>
<dbReference type="PROSITE" id="PS00627">
    <property type="entry name" value="GHMP_KINASES_ATP"/>
    <property type="match status" value="1"/>
</dbReference>
<dbReference type="Pfam" id="PF10509">
    <property type="entry name" value="GalKase_gal_bdg"/>
    <property type="match status" value="1"/>
</dbReference>
<evidence type="ECO:0000259" key="9">
    <source>
        <dbReference type="Pfam" id="PF08544"/>
    </source>
</evidence>
<keyword evidence="6" id="KW-0299">Galactose metabolism</keyword>
<dbReference type="GO" id="GO:0006012">
    <property type="term" value="P:galactose metabolic process"/>
    <property type="evidence" value="ECO:0007669"/>
    <property type="project" value="UniProtKB-UniRule"/>
</dbReference>
<dbReference type="EMBL" id="NWBP01000011">
    <property type="protein sequence ID" value="PCC83443.1"/>
    <property type="molecule type" value="Genomic_DNA"/>
</dbReference>
<keyword evidence="2" id="KW-0808">Transferase</keyword>
<dbReference type="NCBIfam" id="TIGR00131">
    <property type="entry name" value="gal_kin"/>
    <property type="match status" value="1"/>
</dbReference>
<organism evidence="11 12">
    <name type="scientific">Corynebacterium accolens</name>
    <dbReference type="NCBI Taxonomy" id="38284"/>
    <lineage>
        <taxon>Bacteria</taxon>
        <taxon>Bacillati</taxon>
        <taxon>Actinomycetota</taxon>
        <taxon>Actinomycetes</taxon>
        <taxon>Mycobacteriales</taxon>
        <taxon>Corynebacteriaceae</taxon>
        <taxon>Corynebacterium</taxon>
    </lineage>
</organism>
<comment type="caution">
    <text evidence="11">The sequence shown here is derived from an EMBL/GenBank/DDBJ whole genome shotgun (WGS) entry which is preliminary data.</text>
</comment>
<evidence type="ECO:0000259" key="8">
    <source>
        <dbReference type="Pfam" id="PF00288"/>
    </source>
</evidence>
<keyword evidence="4 11" id="KW-0418">Kinase</keyword>
<sequence>MLNWISTRSDAALADAATALFRSNFDAAPAGVWAAPGRVNLIGEHVDYAGGASIPFALEQNTAVAVAPRSDGLVRIASEFGGQVRRVDVFLDEVGPGWANGTPDAWAGYVVGSLWAGLEDGSISSCTGLDIAIVSDVPVGSGLSSSAALECSVTVAAYELASGKAPDDVARARLVASCMRAENEVVGASTGGLDQNASLFGEKGKALVLDFSTGEVRRVPFNIAERDMVLLIADTNAPHSLNDGQYASRRGVIDAVQSALAGSGARGGTIRDIPDAVAAATRWAREAGEDEGVVKRRVAHVVEETARTLEAASDLEAGNLDRFRELMRDSHISLRDQYEVTTPELDCAFAAAGEVGARMTGGGFGGAVIALVKRSDVESTAEAIAAVAAERGFPAPTFLVASPGDGARRIAG</sequence>
<dbReference type="PRINTS" id="PR00473">
    <property type="entry name" value="GALCTOKINASE"/>
</dbReference>
<dbReference type="InterPro" id="IPR006206">
    <property type="entry name" value="Mevalonate/galactokinase"/>
</dbReference>
<dbReference type="GO" id="GO:0005524">
    <property type="term" value="F:ATP binding"/>
    <property type="evidence" value="ECO:0007669"/>
    <property type="project" value="UniProtKB-UniRule"/>
</dbReference>
<dbReference type="PIRSF" id="PIRSF000530">
    <property type="entry name" value="Galactokinase"/>
    <property type="match status" value="1"/>
</dbReference>
<name>A0A2A4AKJ4_9CORY</name>
<dbReference type="PROSITE" id="PS00106">
    <property type="entry name" value="GALACTOKINASE"/>
    <property type="match status" value="1"/>
</dbReference>
<keyword evidence="5" id="KW-0067">ATP-binding</keyword>
<dbReference type="GO" id="GO:0004335">
    <property type="term" value="F:galactokinase activity"/>
    <property type="evidence" value="ECO:0007669"/>
    <property type="project" value="UniProtKB-UniRule"/>
</dbReference>
<dbReference type="Pfam" id="PF00288">
    <property type="entry name" value="GHMP_kinases_N"/>
    <property type="match status" value="1"/>
</dbReference>
<dbReference type="InterPro" id="IPR020568">
    <property type="entry name" value="Ribosomal_Su5_D2-typ_SF"/>
</dbReference>
<evidence type="ECO:0000256" key="5">
    <source>
        <dbReference type="ARBA" id="ARBA00022840"/>
    </source>
</evidence>
<dbReference type="PANTHER" id="PTHR10457:SF7">
    <property type="entry name" value="GALACTOKINASE-RELATED"/>
    <property type="match status" value="1"/>
</dbReference>
<comment type="similarity">
    <text evidence="1">Belongs to the GHMP kinase family. GalK subfamily.</text>
</comment>
<dbReference type="InterPro" id="IPR019539">
    <property type="entry name" value="GalKase_N"/>
</dbReference>
<gene>
    <name evidence="11" type="primary">galK</name>
    <name evidence="11" type="ORF">COM45_03590</name>
</gene>
<reference evidence="11 12" key="1">
    <citation type="submission" date="2017-09" db="EMBL/GenBank/DDBJ databases">
        <title>Draft Genome Sequence of Corynebacterium accolens AH4003.</title>
        <authorList>
            <person name="Chen Y."/>
            <person name="Oosthuysen W.F."/>
            <person name="Kelley S."/>
            <person name="Horswill A."/>
        </authorList>
    </citation>
    <scope>NUCLEOTIDE SEQUENCE [LARGE SCALE GENOMIC DNA]</scope>
    <source>
        <strain evidence="11 12">AH4003</strain>
    </source>
</reference>
<dbReference type="InterPro" id="IPR019741">
    <property type="entry name" value="Galactokinase_CS"/>
</dbReference>
<keyword evidence="3" id="KW-0547">Nucleotide-binding</keyword>
<dbReference type="InterPro" id="IPR000705">
    <property type="entry name" value="Galactokinase"/>
</dbReference>
<dbReference type="Proteomes" id="UP000218690">
    <property type="component" value="Unassembled WGS sequence"/>
</dbReference>
<dbReference type="InterPro" id="IPR006203">
    <property type="entry name" value="GHMP_knse_ATP-bd_CS"/>
</dbReference>
<dbReference type="SUPFAM" id="SSF54211">
    <property type="entry name" value="Ribosomal protein S5 domain 2-like"/>
    <property type="match status" value="1"/>
</dbReference>
<evidence type="ECO:0000256" key="2">
    <source>
        <dbReference type="ARBA" id="ARBA00022679"/>
    </source>
</evidence>
<proteinExistence type="inferred from homology"/>
<protein>
    <recommendedName>
        <fullName evidence="7">Galactokinase</fullName>
        <ecNumber evidence="7">2.7.1.6</ecNumber>
    </recommendedName>
</protein>
<dbReference type="SUPFAM" id="SSF55060">
    <property type="entry name" value="GHMP Kinase, C-terminal domain"/>
    <property type="match status" value="1"/>
</dbReference>